<evidence type="ECO:0000313" key="11">
    <source>
        <dbReference type="EMBL" id="HHJ52476.1"/>
    </source>
</evidence>
<keyword evidence="5" id="KW-0460">Magnesium</keyword>
<dbReference type="GO" id="GO:0000107">
    <property type="term" value="F:imidazoleglycerol-phosphate synthase activity"/>
    <property type="evidence" value="ECO:0007669"/>
    <property type="project" value="TreeGrafter"/>
</dbReference>
<dbReference type="Pfam" id="PF01884">
    <property type="entry name" value="PcrB"/>
    <property type="match status" value="1"/>
</dbReference>
<keyword evidence="2" id="KW-0444">Lipid biosynthesis</keyword>
<dbReference type="EMBL" id="DROD01000320">
    <property type="protein sequence ID" value="HHJ52476.1"/>
    <property type="molecule type" value="Genomic_DNA"/>
</dbReference>
<dbReference type="CDD" id="cd02812">
    <property type="entry name" value="PcrB_like"/>
    <property type="match status" value="1"/>
</dbReference>
<keyword evidence="6" id="KW-0443">Lipid metabolism</keyword>
<name>A0A7V5PP26_CALAY</name>
<dbReference type="Gene3D" id="3.20.20.390">
    <property type="entry name" value="FMN-linked oxidoreductases"/>
    <property type="match status" value="1"/>
</dbReference>
<keyword evidence="8" id="KW-1208">Phospholipid metabolism</keyword>
<comment type="caution">
    <text evidence="11">The sequence shown here is derived from an EMBL/GenBank/DDBJ whole genome shotgun (WGS) entry which is preliminary data.</text>
</comment>
<dbReference type="PANTHER" id="PTHR21235:SF22">
    <property type="entry name" value="GERANYLGERANYLGLYCERYL PHOSPHATE SYNTHASE"/>
    <property type="match status" value="1"/>
</dbReference>
<reference evidence="11" key="1">
    <citation type="journal article" date="2020" name="mSystems">
        <title>Genome- and Community-Level Interaction Insights into Carbon Utilization and Element Cycling Functions of Hydrothermarchaeota in Hydrothermal Sediment.</title>
        <authorList>
            <person name="Zhou Z."/>
            <person name="Liu Y."/>
            <person name="Xu W."/>
            <person name="Pan J."/>
            <person name="Luo Z.H."/>
            <person name="Li M."/>
        </authorList>
    </citation>
    <scope>NUCLEOTIDE SEQUENCE [LARGE SCALE GENOMIC DNA]</scope>
    <source>
        <strain evidence="11">HyVt-527</strain>
    </source>
</reference>
<comment type="catalytic activity">
    <reaction evidence="9">
        <text>sn-glycerol 1-phosphate + (2E,6E,10E)-geranylgeranyl diphosphate = sn-3-O-(geranylgeranyl)glycerol 1-phosphate + diphosphate</text>
        <dbReference type="Rhea" id="RHEA:23404"/>
        <dbReference type="ChEBI" id="CHEBI:33019"/>
        <dbReference type="ChEBI" id="CHEBI:57677"/>
        <dbReference type="ChEBI" id="CHEBI:57685"/>
        <dbReference type="ChEBI" id="CHEBI:58756"/>
        <dbReference type="EC" id="2.5.1.41"/>
    </reaction>
</comment>
<dbReference type="NCBIfam" id="NF003198">
    <property type="entry name" value="PRK04169.1-2"/>
    <property type="match status" value="1"/>
</dbReference>
<sequence length="249" mass="26797">MSVFQQLLQTKQKYKAGHLVLIDPDKTPPERLAYTAEKALDAGVDAFLVGGSLLLTPDFDSYLKKFKQYVGDLPIIIFPGSVHQISGHADAILFLSLLSGRNAHHIIGSQVIAAPIIRRMGLEAIATAYLLVESGRATSAEFMSGTTPLPRHKTEIAVAHALAAEYMGFQTIYLEGGSGADHSVPEEMIYSIAKSVSLPIIVGGGIRTPEEAAKKVEAGASFIVTGNILEKNDDPQFLKAFVNSIHQEV</sequence>
<evidence type="ECO:0000256" key="3">
    <source>
        <dbReference type="ARBA" id="ARBA00022679"/>
    </source>
</evidence>
<evidence type="ECO:0000256" key="8">
    <source>
        <dbReference type="ARBA" id="ARBA00023264"/>
    </source>
</evidence>
<dbReference type="EC" id="2.5.1.41" evidence="1 10"/>
<evidence type="ECO:0000256" key="1">
    <source>
        <dbReference type="ARBA" id="ARBA00012676"/>
    </source>
</evidence>
<dbReference type="InterPro" id="IPR038597">
    <property type="entry name" value="GGGP/HepGP_synthase_sf"/>
</dbReference>
<evidence type="ECO:0000256" key="2">
    <source>
        <dbReference type="ARBA" id="ARBA00022516"/>
    </source>
</evidence>
<dbReference type="GO" id="GO:0005737">
    <property type="term" value="C:cytoplasm"/>
    <property type="evidence" value="ECO:0007669"/>
    <property type="project" value="InterPro"/>
</dbReference>
<dbReference type="AlphaFoldDB" id="A0A7V5PP26"/>
<dbReference type="Proteomes" id="UP000886124">
    <property type="component" value="Unassembled WGS sequence"/>
</dbReference>
<dbReference type="SUPFAM" id="SSF51395">
    <property type="entry name" value="FMN-linked oxidoreductases"/>
    <property type="match status" value="1"/>
</dbReference>
<proteinExistence type="inferred from homology"/>
<dbReference type="NCBIfam" id="TIGR01768">
    <property type="entry name" value="GGGP-family"/>
    <property type="match status" value="1"/>
</dbReference>
<dbReference type="GO" id="GO:0000287">
    <property type="term" value="F:magnesium ion binding"/>
    <property type="evidence" value="ECO:0007669"/>
    <property type="project" value="InterPro"/>
</dbReference>
<dbReference type="InterPro" id="IPR010946">
    <property type="entry name" value="GGGP_synth"/>
</dbReference>
<dbReference type="GO" id="GO:0006650">
    <property type="term" value="P:glycerophospholipid metabolic process"/>
    <property type="evidence" value="ECO:0007669"/>
    <property type="project" value="InterPro"/>
</dbReference>
<gene>
    <name evidence="11" type="ORF">ENJ89_04725</name>
</gene>
<keyword evidence="3" id="KW-0808">Transferase</keyword>
<dbReference type="InterPro" id="IPR008205">
    <property type="entry name" value="GGGP_HepGP_synthase"/>
</dbReference>
<dbReference type="HAMAP" id="MF_00112">
    <property type="entry name" value="GGGP_HepGP_synthase"/>
    <property type="match status" value="1"/>
</dbReference>
<keyword evidence="4" id="KW-0479">Metal-binding</keyword>
<dbReference type="NCBIfam" id="TIGR01769">
    <property type="entry name" value="GGGP"/>
    <property type="match status" value="1"/>
</dbReference>
<protein>
    <recommendedName>
        <fullName evidence="1 10">Phosphoglycerol geranylgeranyltransferase</fullName>
        <ecNumber evidence="1 10">2.5.1.41</ecNumber>
    </recommendedName>
</protein>
<organism evidence="11">
    <name type="scientific">Caldithrix abyssi</name>
    <dbReference type="NCBI Taxonomy" id="187145"/>
    <lineage>
        <taxon>Bacteria</taxon>
        <taxon>Pseudomonadati</taxon>
        <taxon>Calditrichota</taxon>
        <taxon>Calditrichia</taxon>
        <taxon>Calditrichales</taxon>
        <taxon>Calditrichaceae</taxon>
        <taxon>Caldithrix</taxon>
    </lineage>
</organism>
<keyword evidence="7" id="KW-0594">Phospholipid biosynthesis</keyword>
<dbReference type="InterPro" id="IPR050064">
    <property type="entry name" value="IGPS_HisA/HisF"/>
</dbReference>
<evidence type="ECO:0000256" key="9">
    <source>
        <dbReference type="ARBA" id="ARBA00047288"/>
    </source>
</evidence>
<dbReference type="PANTHER" id="PTHR21235">
    <property type="entry name" value="IMIDAZOLE GLYCEROL PHOSPHATE SYNTHASE SUBUNIT HISF/H IGP SYNTHASE SUBUNIT HISF/H"/>
    <property type="match status" value="1"/>
</dbReference>
<dbReference type="GO" id="GO:0047294">
    <property type="term" value="F:phosphoglycerol geranylgeranyltransferase activity"/>
    <property type="evidence" value="ECO:0007669"/>
    <property type="project" value="UniProtKB-UniRule"/>
</dbReference>
<evidence type="ECO:0000256" key="10">
    <source>
        <dbReference type="NCBIfam" id="TIGR01769"/>
    </source>
</evidence>
<dbReference type="GO" id="GO:0008654">
    <property type="term" value="P:phospholipid biosynthetic process"/>
    <property type="evidence" value="ECO:0007669"/>
    <property type="project" value="UniProtKB-KW"/>
</dbReference>
<evidence type="ECO:0000256" key="5">
    <source>
        <dbReference type="ARBA" id="ARBA00022842"/>
    </source>
</evidence>
<evidence type="ECO:0000256" key="4">
    <source>
        <dbReference type="ARBA" id="ARBA00022723"/>
    </source>
</evidence>
<accession>A0A7V5PP26</accession>
<evidence type="ECO:0000256" key="6">
    <source>
        <dbReference type="ARBA" id="ARBA00023098"/>
    </source>
</evidence>
<evidence type="ECO:0000256" key="7">
    <source>
        <dbReference type="ARBA" id="ARBA00023209"/>
    </source>
</evidence>